<dbReference type="FunFam" id="3.40.50.1100:FF:000005">
    <property type="entry name" value="Threonine dehydratase catabolic"/>
    <property type="match status" value="1"/>
</dbReference>
<keyword evidence="3" id="KW-0663">Pyridoxal phosphate</keyword>
<dbReference type="KEGG" id="pbap:Pla133_45680"/>
<dbReference type="EC" id="4.2.1.-" evidence="6"/>
<name>A0A518BR43_9BACT</name>
<feature type="domain" description="Tryptophan synthase beta chain-like PALP" evidence="5">
    <location>
        <begin position="36"/>
        <end position="331"/>
    </location>
</feature>
<reference evidence="6 7" key="1">
    <citation type="submission" date="2019-02" db="EMBL/GenBank/DDBJ databases">
        <title>Deep-cultivation of Planctomycetes and their phenomic and genomic characterization uncovers novel biology.</title>
        <authorList>
            <person name="Wiegand S."/>
            <person name="Jogler M."/>
            <person name="Boedeker C."/>
            <person name="Pinto D."/>
            <person name="Vollmers J."/>
            <person name="Rivas-Marin E."/>
            <person name="Kohn T."/>
            <person name="Peeters S.H."/>
            <person name="Heuer A."/>
            <person name="Rast P."/>
            <person name="Oberbeckmann S."/>
            <person name="Bunk B."/>
            <person name="Jeske O."/>
            <person name="Meyerdierks A."/>
            <person name="Storesund J.E."/>
            <person name="Kallscheuer N."/>
            <person name="Luecker S."/>
            <person name="Lage O.M."/>
            <person name="Pohl T."/>
            <person name="Merkel B.J."/>
            <person name="Hornburger P."/>
            <person name="Mueller R.-W."/>
            <person name="Bruemmer F."/>
            <person name="Labrenz M."/>
            <person name="Spormann A.M."/>
            <person name="Op den Camp H."/>
            <person name="Overmann J."/>
            <person name="Amann R."/>
            <person name="Jetten M.S.M."/>
            <person name="Mascher T."/>
            <person name="Medema M.H."/>
            <person name="Devos D.P."/>
            <person name="Kaster A.-K."/>
            <person name="Ovreas L."/>
            <person name="Rohde M."/>
            <person name="Galperin M.Y."/>
            <person name="Jogler C."/>
        </authorList>
    </citation>
    <scope>NUCLEOTIDE SEQUENCE [LARGE SCALE GENOMIC DNA]</scope>
    <source>
        <strain evidence="6 7">Pla133</strain>
    </source>
</reference>
<dbReference type="InterPro" id="IPR050147">
    <property type="entry name" value="Ser/Thr_Dehydratase"/>
</dbReference>
<dbReference type="InterPro" id="IPR000634">
    <property type="entry name" value="Ser/Thr_deHydtase_PyrdxlP-BS"/>
</dbReference>
<comment type="cofactor">
    <cofactor evidence="1">
        <name>pyridoxal 5'-phosphate</name>
        <dbReference type="ChEBI" id="CHEBI:597326"/>
    </cofactor>
</comment>
<dbReference type="InterPro" id="IPR001926">
    <property type="entry name" value="TrpB-like_PALP"/>
</dbReference>
<dbReference type="PANTHER" id="PTHR48078">
    <property type="entry name" value="THREONINE DEHYDRATASE, MITOCHONDRIAL-RELATED"/>
    <property type="match status" value="1"/>
</dbReference>
<evidence type="ECO:0000256" key="3">
    <source>
        <dbReference type="ARBA" id="ARBA00022898"/>
    </source>
</evidence>
<evidence type="ECO:0000256" key="4">
    <source>
        <dbReference type="ARBA" id="ARBA00023239"/>
    </source>
</evidence>
<gene>
    <name evidence="6" type="primary">psdht</name>
    <name evidence="6" type="ORF">Pla133_45680</name>
</gene>
<dbReference type="GO" id="GO:0009097">
    <property type="term" value="P:isoleucine biosynthetic process"/>
    <property type="evidence" value="ECO:0007669"/>
    <property type="project" value="TreeGrafter"/>
</dbReference>
<dbReference type="PROSITE" id="PS00165">
    <property type="entry name" value="DEHYDRATASE_SER_THR"/>
    <property type="match status" value="1"/>
</dbReference>
<dbReference type="PANTHER" id="PTHR48078:SF6">
    <property type="entry name" value="L-THREONINE DEHYDRATASE CATABOLIC TDCB"/>
    <property type="match status" value="1"/>
</dbReference>
<dbReference type="Pfam" id="PF00291">
    <property type="entry name" value="PALP"/>
    <property type="match status" value="1"/>
</dbReference>
<dbReference type="SUPFAM" id="SSF53686">
    <property type="entry name" value="Tryptophan synthase beta subunit-like PLP-dependent enzymes"/>
    <property type="match status" value="1"/>
</dbReference>
<sequence>MSQRTTSPATDLEAMGLTGTDLDLGVRAAAARLAGTIETTPLVPFDSGDVRVELRLKLECEQVTGAFKARGALNQIALLDDAARAAGVVTCSSGNHGRALAWAAKRAGIKATIVMPADAYPNKIEAVRAEGAEVVLAEGRVAAEAVRAELAAAGAHYVPPYDALGTLEGQGTVALEVLEQWPECELLVSPVGGGGLLAGCALAFAGDAARGGPKRWVIGVEPAAAATMAAALDAGHPVQLDTTGSVIQGLTSPNAGELPRAIAQEHVTAMADLTDEEILAAQKRLVREAGLTVEPAGAAAVGFVLLAGIPAELLEGRDGENPLRVVAIVSGGNADPVQLASIREG</sequence>
<evidence type="ECO:0000259" key="5">
    <source>
        <dbReference type="Pfam" id="PF00291"/>
    </source>
</evidence>
<proteinExistence type="inferred from homology"/>
<organism evidence="6 7">
    <name type="scientific">Engelhardtia mirabilis</name>
    <dbReference type="NCBI Taxonomy" id="2528011"/>
    <lineage>
        <taxon>Bacteria</taxon>
        <taxon>Pseudomonadati</taxon>
        <taxon>Planctomycetota</taxon>
        <taxon>Planctomycetia</taxon>
        <taxon>Planctomycetia incertae sedis</taxon>
        <taxon>Engelhardtia</taxon>
    </lineage>
</organism>
<dbReference type="GO" id="GO:0004794">
    <property type="term" value="F:threonine deaminase activity"/>
    <property type="evidence" value="ECO:0007669"/>
    <property type="project" value="TreeGrafter"/>
</dbReference>
<comment type="similarity">
    <text evidence="2">Belongs to the serine/threonine dehydratase family.</text>
</comment>
<keyword evidence="4 6" id="KW-0456">Lyase</keyword>
<dbReference type="GO" id="GO:0006565">
    <property type="term" value="P:L-serine catabolic process"/>
    <property type="evidence" value="ECO:0007669"/>
    <property type="project" value="TreeGrafter"/>
</dbReference>
<evidence type="ECO:0000256" key="2">
    <source>
        <dbReference type="ARBA" id="ARBA00010869"/>
    </source>
</evidence>
<accession>A0A518BR43</accession>
<dbReference type="GO" id="GO:0006567">
    <property type="term" value="P:L-threonine catabolic process"/>
    <property type="evidence" value="ECO:0007669"/>
    <property type="project" value="TreeGrafter"/>
</dbReference>
<dbReference type="GO" id="GO:0003941">
    <property type="term" value="F:L-serine ammonia-lyase activity"/>
    <property type="evidence" value="ECO:0007669"/>
    <property type="project" value="TreeGrafter"/>
</dbReference>
<dbReference type="Proteomes" id="UP000316921">
    <property type="component" value="Chromosome"/>
</dbReference>
<dbReference type="AlphaFoldDB" id="A0A518BR43"/>
<dbReference type="RefSeq" id="WP_145069352.1">
    <property type="nucleotide sequence ID" value="NZ_CP036287.1"/>
</dbReference>
<evidence type="ECO:0000313" key="6">
    <source>
        <dbReference type="EMBL" id="QDU69448.1"/>
    </source>
</evidence>
<dbReference type="EMBL" id="CP036287">
    <property type="protein sequence ID" value="QDU69448.1"/>
    <property type="molecule type" value="Genomic_DNA"/>
</dbReference>
<keyword evidence="7" id="KW-1185">Reference proteome</keyword>
<dbReference type="InterPro" id="IPR036052">
    <property type="entry name" value="TrpB-like_PALP_sf"/>
</dbReference>
<evidence type="ECO:0000256" key="1">
    <source>
        <dbReference type="ARBA" id="ARBA00001933"/>
    </source>
</evidence>
<evidence type="ECO:0000313" key="7">
    <source>
        <dbReference type="Proteomes" id="UP000316921"/>
    </source>
</evidence>
<dbReference type="GO" id="GO:0030170">
    <property type="term" value="F:pyridoxal phosphate binding"/>
    <property type="evidence" value="ECO:0007669"/>
    <property type="project" value="InterPro"/>
</dbReference>
<protein>
    <submittedName>
        <fullName evidence="6">Phenylserine dehydratase</fullName>
        <ecNumber evidence="6">4.2.1.-</ecNumber>
    </submittedName>
</protein>
<dbReference type="Gene3D" id="3.40.50.1100">
    <property type="match status" value="2"/>
</dbReference>